<feature type="compositionally biased region" description="Basic and acidic residues" evidence="7">
    <location>
        <begin position="762"/>
        <end position="778"/>
    </location>
</feature>
<evidence type="ECO:0000259" key="8">
    <source>
        <dbReference type="PROSITE" id="PS50016"/>
    </source>
</evidence>
<feature type="compositionally biased region" description="Basic and acidic residues" evidence="7">
    <location>
        <begin position="1552"/>
        <end position="1590"/>
    </location>
</feature>
<dbReference type="Pfam" id="PF00628">
    <property type="entry name" value="PHD"/>
    <property type="match status" value="1"/>
</dbReference>
<dbReference type="EnsemblMetazoa" id="MDOA014091-RA">
    <property type="protein sequence ID" value="MDOA014091-PA"/>
    <property type="gene ID" value="MDOA014091"/>
</dbReference>
<feature type="compositionally biased region" description="Basic and acidic residues" evidence="7">
    <location>
        <begin position="914"/>
        <end position="993"/>
    </location>
</feature>
<feature type="domain" description="DDT" evidence="9">
    <location>
        <begin position="16"/>
        <end position="77"/>
    </location>
</feature>
<feature type="compositionally biased region" description="Acidic residues" evidence="7">
    <location>
        <begin position="1232"/>
        <end position="1242"/>
    </location>
</feature>
<feature type="compositionally biased region" description="Basic and acidic residues" evidence="7">
    <location>
        <begin position="2027"/>
        <end position="2039"/>
    </location>
</feature>
<reference evidence="10" key="1">
    <citation type="submission" date="2020-05" db="UniProtKB">
        <authorList>
            <consortium name="EnsemblMetazoa"/>
        </authorList>
    </citation>
    <scope>IDENTIFICATION</scope>
    <source>
        <strain evidence="10">Aabys</strain>
    </source>
</reference>
<feature type="compositionally biased region" description="Low complexity" evidence="7">
    <location>
        <begin position="1481"/>
        <end position="1495"/>
    </location>
</feature>
<feature type="compositionally biased region" description="Basic residues" evidence="7">
    <location>
        <begin position="1660"/>
        <end position="1678"/>
    </location>
</feature>
<evidence type="ECO:0000259" key="9">
    <source>
        <dbReference type="PROSITE" id="PS50827"/>
    </source>
</evidence>
<dbReference type="PROSITE" id="PS01359">
    <property type="entry name" value="ZF_PHD_1"/>
    <property type="match status" value="1"/>
</dbReference>
<feature type="compositionally biased region" description="Acidic residues" evidence="7">
    <location>
        <begin position="722"/>
        <end position="746"/>
    </location>
</feature>
<dbReference type="GO" id="GO:0008270">
    <property type="term" value="F:zinc ion binding"/>
    <property type="evidence" value="ECO:0007669"/>
    <property type="project" value="UniProtKB-KW"/>
</dbReference>
<feature type="compositionally biased region" description="Polar residues" evidence="7">
    <location>
        <begin position="2461"/>
        <end position="2472"/>
    </location>
</feature>
<feature type="compositionally biased region" description="Basic and acidic residues" evidence="7">
    <location>
        <begin position="1008"/>
        <end position="1020"/>
    </location>
</feature>
<feature type="region of interest" description="Disordered" evidence="7">
    <location>
        <begin position="879"/>
        <end position="993"/>
    </location>
</feature>
<gene>
    <name evidence="10" type="primary">101900286</name>
</gene>
<protein>
    <recommendedName>
        <fullName evidence="11">Remodeling and spacing factor 1</fullName>
    </recommendedName>
</protein>
<feature type="compositionally biased region" description="Acidic residues" evidence="7">
    <location>
        <begin position="1732"/>
        <end position="1743"/>
    </location>
</feature>
<feature type="region of interest" description="Disordered" evidence="7">
    <location>
        <begin position="2163"/>
        <end position="2186"/>
    </location>
</feature>
<proteinExistence type="predicted"/>
<dbReference type="PROSITE" id="PS50827">
    <property type="entry name" value="DDT"/>
    <property type="match status" value="1"/>
</dbReference>
<dbReference type="RefSeq" id="XP_005190407.2">
    <property type="nucleotide sequence ID" value="XM_005190350.4"/>
</dbReference>
<feature type="compositionally biased region" description="Basic and acidic residues" evidence="7">
    <location>
        <begin position="1831"/>
        <end position="1847"/>
    </location>
</feature>
<dbReference type="InterPro" id="IPR019787">
    <property type="entry name" value="Znf_PHD-finger"/>
</dbReference>
<dbReference type="InterPro" id="IPR018501">
    <property type="entry name" value="DDT_dom"/>
</dbReference>
<dbReference type="PANTHER" id="PTHR14296">
    <property type="entry name" value="REMODELING AND SPACING FACTOR 1"/>
    <property type="match status" value="1"/>
</dbReference>
<dbReference type="InterPro" id="IPR011011">
    <property type="entry name" value="Znf_FYVE_PHD"/>
</dbReference>
<evidence type="ECO:0000256" key="6">
    <source>
        <dbReference type="PROSITE-ProRule" id="PRU00146"/>
    </source>
</evidence>
<feature type="region of interest" description="Disordered" evidence="7">
    <location>
        <begin position="599"/>
        <end position="863"/>
    </location>
</feature>
<feature type="compositionally biased region" description="Basic and acidic residues" evidence="7">
    <location>
        <begin position="1087"/>
        <end position="1105"/>
    </location>
</feature>
<feature type="compositionally biased region" description="Basic residues" evidence="7">
    <location>
        <begin position="790"/>
        <end position="802"/>
    </location>
</feature>
<feature type="region of interest" description="Disordered" evidence="7">
    <location>
        <begin position="1958"/>
        <end position="1983"/>
    </location>
</feature>
<feature type="domain" description="PHD-type" evidence="8">
    <location>
        <begin position="1297"/>
        <end position="1347"/>
    </location>
</feature>
<feature type="compositionally biased region" description="Acidic residues" evidence="7">
    <location>
        <begin position="1710"/>
        <end position="1722"/>
    </location>
</feature>
<dbReference type="VEuPathDB" id="VectorBase:MDOA014091"/>
<feature type="region of interest" description="Disordered" evidence="7">
    <location>
        <begin position="2281"/>
        <end position="2333"/>
    </location>
</feature>
<dbReference type="eggNOG" id="ENOG502QW8S">
    <property type="taxonomic scope" value="Eukaryota"/>
</dbReference>
<dbReference type="PANTHER" id="PTHR14296:SF16">
    <property type="entry name" value="REMODELING AND SPACING FACTOR 1"/>
    <property type="match status" value="1"/>
</dbReference>
<feature type="region of interest" description="Disordered" evidence="7">
    <location>
        <begin position="1906"/>
        <end position="1936"/>
    </location>
</feature>
<evidence type="ECO:0000256" key="5">
    <source>
        <dbReference type="ARBA" id="ARBA00023242"/>
    </source>
</evidence>
<evidence type="ECO:0000313" key="10">
    <source>
        <dbReference type="EnsemblMetazoa" id="MDOA014091-PA"/>
    </source>
</evidence>
<keyword evidence="2" id="KW-0479">Metal-binding</keyword>
<sequence length="2559" mass="286905">MGPLQQQMSLGSSCSCANDPNFAIICAFLQKFGHDLNIDIPNFKQLQEWLTKTDEVAVPLKDLHIKLMRKNRKTVHEKSWESALSKFCFSYSAQDAWEIERFGYKNASLKVKLRVLKELLESQFERNTKFRAKILTQSAESLRSEPIGRDRLGHAYWITQDNDCNLRIYQEHLDEDIWQVVATNREEFVNLIDRLRGNEVVLPSNDIGTIDEDTSSSNSLAGPDAKINLEETQSKTDGGEQKVPKLSIKISNDKTLIESETNDLPSGGEGQTTDDNEYSNSKYTRDCTENIGENKEYVLEGKSKDAESDDSEKSRKIEPIIISQKKIKDTNNEEKKSKVDPEGKCEKKEIAQKGVQNVGNPEDKRRVEPILITQKQITSTQSEQDTTNKLGKKRLASEDREPICTTQEEINPEKNEKTSLPDTKRYKISTINDEEDKTGEEDREDSGEESDTEDEIEEEDIDSAAAEEDENEEKQIEEFDDDDIPNVVVGEAITDPVLHVEGTGSGNECESVFFNCGDYFIEDEQEIHVSDAIEEDLVLVCGEGYGTECLIGNSKSEDNVSTESALKDNIKVDAINETVKLNPKDEKCQEVKLESTTIDKEDNKTKSNDTDTENLRNDKDNSEKAKELSDSKNSAPKSRLARNVKSKLTANICSAGENPKKEESSADALPTNTDIHLEKTPDPKIAEEKETSNSEIQPSLNRKRRLGKFESQPIQKNLQSESEIDINSENTEDCNNDKDAEVDEPDVGGKRLKMRPKQSNTELRKKVEAKKAAVHDEVNSSSGGEENTQRRRKICSPKKHIEKKLIKTEQIDKSASQISSNNANGSDEHNLPSKSMTNNAKNEPSKEIVSKSDTHLSIAKQKKTLEEIIDKKLKKTHEEIGEDICSKRRTKSPPSTTKKNPVTKPLKKNLLKQIWHEETEKESMADNTADVKNENRTEEKSSVVDNMKDNKSKVFERQRKRHSSEEADCHVVKEEPEAKKEVSHSEFHEKGETDAVKTKVLSIEDAEPAVHVDELKKEEDVSVSSYGRRATRRGNANICQSNKKKIDVKRTESVAEKSKLNSKEMPADKNMESEKVLNKCLSPVGVDRSKSVKKEDGGEVSDEKANTIPDAIKTDIPASSKKVVKGNRKQRDVDATNIIDTTDAETPVRQSRRIAQLKIREEAERRKLEEIALRTMKQELKKKKKAEKEADPTILPPSEPSSESEESEIDTKKKVQKKKCPGKNGSWSSGSEEQEEPDEEEYEEHHRYETDPGSPLFRSDHEFSPESDIEDETQVVPMKRARTVRKENDVDNEPDEEEACQKCHKSDHPEWILLCDKCDKGYHCSCLSPVLFYIPEGDWYCPPCQQEQLIKALEGQLNEFDEMVERKKEEQEELKRQMEKENARRLEEEELTSQNKRKTKKIQHGQDGSSSDINTEHSVESDAATNSNSGESETENKKLPKKKTIDKRRRNDRRQYSYRNTRSHKQKSLSESDSNSHRTSNSESVSKSESSSSFSDSDDEPIYKLRKRRQLNVSYRLNEYDDLINSALKKEMDEVAGAGNLGRGKDISTIIEADKEEKARQKNLETSDMPVEKEEKNDSRNEKESAQKDESESEDELIKDLVQSKSTMKKKSRKLTTLDISSEDDDASDEDFKGSSVDEEDDSFGSCSINSDSSLEIYKRKGKSRKKQRKAARRAFRERRKDRNFIVDNSDDDEEVQKPKSKKKRKVESDYTESEIDDEDLSELSNNIDSADLCDDTTTDESDGAWRPNKRKKSKKTSGPTAGKSSKTKVRHLNKSKKEVYSDDDITDTDEEEIEDDSNGAVGGGKQPRSQPLKTNSNSSKAKAKTSNNKKFSDEDKSFSDSGDSTRRTRGRRYAYIEDFDDDSSDGGIKPGVKRPDTPPEEREKFIKRQEEIKRMLAEKNAEGAKLVATPRLTPIKSECDREKKSPSKSVGDTLSTVPMSVIRQAKVLDIDYLQRRGEPLDDSLNDVDDEFDDADLPDDLPEDMDEDAIARMVEDEEEFAAVATRDLPPSDEIIQPTPASVKAKSKPVENVHTTDKTPELSTVTLQPTIAVASSGLQEPVRKRFPMPTMHPPLLRHQHHDSVHGAPIVVQRHTSPHLSHLLQNALSSPANQSFSSSYPMPPNNQSLITRMTNSTQVPSSPSAVNAPSRMSTPLIVKSTQQINMQSQSKATAPTAESEVKPRGRRKKITPLRDTLQKQQTAAAVAAAASASTSASIANSSIGIIKPPYSFKGSDGVIRVSAPTKAPEQQGSAIPTMQPRSLNTIQTGPIFAGPEGLYGSPSSRIPHGNTQRHRGPPPIPQGHLTTHSALRHSYGPPPPLKGALSAPSTTSSANVRPQVHLPPFIGSVPPTRHSGSHLNVYGPPIYGNPNFVHRGNHRPNLHSTDYPTEPRPYHPPYSFYPPPPPLTTPVRSQVILQQPPTSVIASSVQSATLLSNKDKPMPPRVIEEDTIAKPIVIKQEISSESNTLKSPVKTSPKPIPDSRKQLTTLEEYSASSSRVKSPIQQEELLSTTQDSPCNKQDVADDPQLTAIHETPATDRQASEFSGLVSYFSSQHDDYTT</sequence>
<dbReference type="InterPro" id="IPR019786">
    <property type="entry name" value="Zinc_finger_PHD-type_CS"/>
</dbReference>
<feature type="compositionally biased region" description="Low complexity" evidence="7">
    <location>
        <begin position="1814"/>
        <end position="1830"/>
    </location>
</feature>
<dbReference type="VEuPathDB" id="VectorBase:MDOMA2_013921"/>
<feature type="compositionally biased region" description="Acidic residues" evidence="7">
    <location>
        <begin position="1961"/>
        <end position="1983"/>
    </location>
</feature>
<feature type="compositionally biased region" description="Polar residues" evidence="7">
    <location>
        <begin position="832"/>
        <end position="842"/>
    </location>
</feature>
<feature type="compositionally biased region" description="Basic residues" evidence="7">
    <location>
        <begin position="1439"/>
        <end position="1452"/>
    </location>
</feature>
<dbReference type="SUPFAM" id="SSF57903">
    <property type="entry name" value="FYVE/PHD zinc finger"/>
    <property type="match status" value="1"/>
</dbReference>
<organism evidence="10">
    <name type="scientific">Musca domestica</name>
    <name type="common">House fly</name>
    <dbReference type="NCBI Taxonomy" id="7370"/>
    <lineage>
        <taxon>Eukaryota</taxon>
        <taxon>Metazoa</taxon>
        <taxon>Ecdysozoa</taxon>
        <taxon>Arthropoda</taxon>
        <taxon>Hexapoda</taxon>
        <taxon>Insecta</taxon>
        <taxon>Pterygota</taxon>
        <taxon>Neoptera</taxon>
        <taxon>Endopterygota</taxon>
        <taxon>Diptera</taxon>
        <taxon>Brachycera</taxon>
        <taxon>Muscomorpha</taxon>
        <taxon>Muscoidea</taxon>
        <taxon>Muscidae</taxon>
        <taxon>Musca</taxon>
    </lineage>
</organism>
<feature type="compositionally biased region" description="Polar residues" evidence="7">
    <location>
        <begin position="813"/>
        <end position="825"/>
    </location>
</feature>
<feature type="region of interest" description="Disordered" evidence="7">
    <location>
        <begin position="1006"/>
        <end position="1297"/>
    </location>
</feature>
<feature type="region of interest" description="Disordered" evidence="7">
    <location>
        <begin position="204"/>
        <end position="483"/>
    </location>
</feature>
<feature type="compositionally biased region" description="Basic and acidic residues" evidence="7">
    <location>
        <begin position="227"/>
        <end position="243"/>
    </location>
</feature>
<evidence type="ECO:0000256" key="7">
    <source>
        <dbReference type="SAM" id="MobiDB-lite"/>
    </source>
</evidence>
<feature type="compositionally biased region" description="Basic and acidic residues" evidence="7">
    <location>
        <begin position="1158"/>
        <end position="1179"/>
    </location>
</feature>
<evidence type="ECO:0008006" key="11">
    <source>
        <dbReference type="Google" id="ProtNLM"/>
    </source>
</evidence>
<dbReference type="STRING" id="7370.A0A1I8NDH7"/>
<evidence type="ECO:0000256" key="3">
    <source>
        <dbReference type="ARBA" id="ARBA00022771"/>
    </source>
</evidence>
<dbReference type="CDD" id="cd15543">
    <property type="entry name" value="PHD_RSF1"/>
    <property type="match status" value="1"/>
</dbReference>
<feature type="region of interest" description="Disordered" evidence="7">
    <location>
        <begin position="1368"/>
        <end position="1517"/>
    </location>
</feature>
<keyword evidence="5" id="KW-0539">Nucleus</keyword>
<feature type="region of interest" description="Disordered" evidence="7">
    <location>
        <begin position="1552"/>
        <end position="1884"/>
    </location>
</feature>
<evidence type="ECO:0000256" key="4">
    <source>
        <dbReference type="ARBA" id="ARBA00022833"/>
    </source>
</evidence>
<dbReference type="PROSITE" id="PS50016">
    <property type="entry name" value="ZF_PHD_2"/>
    <property type="match status" value="1"/>
</dbReference>
<feature type="compositionally biased region" description="Basic and acidic residues" evidence="7">
    <location>
        <begin position="675"/>
        <end position="692"/>
    </location>
</feature>
<dbReference type="SMART" id="SM00249">
    <property type="entry name" value="PHD"/>
    <property type="match status" value="1"/>
</dbReference>
<feature type="compositionally biased region" description="Basic and acidic residues" evidence="7">
    <location>
        <begin position="803"/>
        <end position="812"/>
    </location>
</feature>
<feature type="region of interest" description="Disordered" evidence="7">
    <location>
        <begin position="2010"/>
        <end position="2039"/>
    </location>
</feature>
<feature type="compositionally biased region" description="Polar residues" evidence="7">
    <location>
        <begin position="2484"/>
        <end position="2517"/>
    </location>
</feature>
<dbReference type="InterPro" id="IPR013083">
    <property type="entry name" value="Znf_RING/FYVE/PHD"/>
</dbReference>
<feature type="compositionally biased region" description="Polar residues" evidence="7">
    <location>
        <begin position="712"/>
        <end position="721"/>
    </location>
</feature>
<dbReference type="GO" id="GO:0031213">
    <property type="term" value="C:RSF complex"/>
    <property type="evidence" value="ECO:0007669"/>
    <property type="project" value="InterPro"/>
</dbReference>
<feature type="compositionally biased region" description="Basic and acidic residues" evidence="7">
    <location>
        <begin position="283"/>
        <end position="318"/>
    </location>
</feature>
<keyword evidence="4" id="KW-0862">Zinc</keyword>
<evidence type="ECO:0000256" key="1">
    <source>
        <dbReference type="ARBA" id="ARBA00004123"/>
    </source>
</evidence>
<dbReference type="KEGG" id="mde:101900286"/>
<dbReference type="InterPro" id="IPR028938">
    <property type="entry name" value="Rsf1-like"/>
</dbReference>
<keyword evidence="3 6" id="KW-0863">Zinc-finger</keyword>
<feature type="compositionally biased region" description="Basic and acidic residues" evidence="7">
    <location>
        <begin position="599"/>
        <end position="630"/>
    </location>
</feature>
<feature type="compositionally biased region" description="Basic and acidic residues" evidence="7">
    <location>
        <begin position="411"/>
        <end position="425"/>
    </location>
</feature>
<feature type="compositionally biased region" description="Basic and acidic residues" evidence="7">
    <location>
        <begin position="1368"/>
        <end position="1387"/>
    </location>
</feature>
<name>A0A1I8NDH7_MUSDO</name>
<feature type="compositionally biased region" description="Acidic residues" evidence="7">
    <location>
        <begin position="1782"/>
        <end position="1798"/>
    </location>
</feature>
<dbReference type="Gene3D" id="3.30.40.10">
    <property type="entry name" value="Zinc/RING finger domain, C3HC4 (zinc finger)"/>
    <property type="match status" value="1"/>
</dbReference>
<dbReference type="OrthoDB" id="10055895at2759"/>
<accession>A0A1I8NDH7</accession>
<feature type="compositionally biased region" description="Basic and acidic residues" evidence="7">
    <location>
        <begin position="1874"/>
        <end position="1884"/>
    </location>
</feature>
<feature type="compositionally biased region" description="Acidic residues" evidence="7">
    <location>
        <begin position="432"/>
        <end position="472"/>
    </location>
</feature>
<feature type="region of interest" description="Disordered" evidence="7">
    <location>
        <begin position="2461"/>
        <end position="2541"/>
    </location>
</feature>
<feature type="compositionally biased region" description="Basic and acidic residues" evidence="7">
    <location>
        <begin position="843"/>
        <end position="854"/>
    </location>
</feature>
<dbReference type="GO" id="GO:0042393">
    <property type="term" value="F:histone binding"/>
    <property type="evidence" value="ECO:0007669"/>
    <property type="project" value="TreeGrafter"/>
</dbReference>
<feature type="compositionally biased region" description="Polar residues" evidence="7">
    <location>
        <begin position="1645"/>
        <end position="1654"/>
    </location>
</feature>
<feature type="compositionally biased region" description="Low complexity" evidence="7">
    <location>
        <begin position="1222"/>
        <end position="1231"/>
    </location>
</feature>
<dbReference type="GO" id="GO:0045892">
    <property type="term" value="P:negative regulation of DNA-templated transcription"/>
    <property type="evidence" value="ECO:0007669"/>
    <property type="project" value="TreeGrafter"/>
</dbReference>
<feature type="compositionally biased region" description="Basic and acidic residues" evidence="7">
    <location>
        <begin position="1044"/>
        <end position="1077"/>
    </location>
</feature>
<comment type="subcellular location">
    <subcellularLocation>
        <location evidence="1">Nucleus</location>
    </subcellularLocation>
</comment>
<dbReference type="InterPro" id="IPR001965">
    <property type="entry name" value="Znf_PHD"/>
</dbReference>
<feature type="compositionally biased region" description="Polar residues" evidence="7">
    <location>
        <begin position="373"/>
        <end position="389"/>
    </location>
</feature>
<evidence type="ECO:0000256" key="2">
    <source>
        <dbReference type="ARBA" id="ARBA00022723"/>
    </source>
</evidence>
<feature type="compositionally biased region" description="Basic and acidic residues" evidence="7">
    <location>
        <begin position="326"/>
        <end position="351"/>
    </location>
</feature>
<feature type="compositionally biased region" description="Basic residues" evidence="7">
    <location>
        <begin position="1766"/>
        <end position="1775"/>
    </location>
</feature>